<dbReference type="InterPro" id="IPR000836">
    <property type="entry name" value="PRTase_dom"/>
</dbReference>
<keyword evidence="3" id="KW-1185">Reference proteome</keyword>
<keyword evidence="2" id="KW-0328">Glycosyltransferase</keyword>
<dbReference type="Gene3D" id="3.40.50.1820">
    <property type="entry name" value="alpha/beta hydrolase"/>
    <property type="match status" value="1"/>
</dbReference>
<keyword evidence="2" id="KW-0808">Transferase</keyword>
<proteinExistence type="predicted"/>
<dbReference type="Gene3D" id="3.30.1310.20">
    <property type="entry name" value="PRTase-like"/>
    <property type="match status" value="1"/>
</dbReference>
<feature type="domain" description="Phosphoribosyltransferase" evidence="1">
    <location>
        <begin position="28"/>
        <end position="165"/>
    </location>
</feature>
<dbReference type="AlphaFoldDB" id="A0A9X3MLS4"/>
<dbReference type="Gene3D" id="3.40.50.2020">
    <property type="match status" value="1"/>
</dbReference>
<comment type="caution">
    <text evidence="2">The sequence shown here is derived from an EMBL/GenBank/DDBJ whole genome shotgun (WGS) entry which is preliminary data.</text>
</comment>
<dbReference type="SUPFAM" id="SSF53271">
    <property type="entry name" value="PRTase-like"/>
    <property type="match status" value="1"/>
</dbReference>
<organism evidence="2 3">
    <name type="scientific">Solirubrobacter ginsenosidimutans</name>
    <dbReference type="NCBI Taxonomy" id="490573"/>
    <lineage>
        <taxon>Bacteria</taxon>
        <taxon>Bacillati</taxon>
        <taxon>Actinomycetota</taxon>
        <taxon>Thermoleophilia</taxon>
        <taxon>Solirubrobacterales</taxon>
        <taxon>Solirubrobacteraceae</taxon>
        <taxon>Solirubrobacter</taxon>
    </lineage>
</organism>
<dbReference type="CDD" id="cd06223">
    <property type="entry name" value="PRTases_typeI"/>
    <property type="match status" value="1"/>
</dbReference>
<dbReference type="Proteomes" id="UP001149140">
    <property type="component" value="Unassembled WGS sequence"/>
</dbReference>
<dbReference type="RefSeq" id="WP_270037500.1">
    <property type="nucleotide sequence ID" value="NZ_JAPDOD010000001.1"/>
</dbReference>
<dbReference type="InterPro" id="IPR029058">
    <property type="entry name" value="AB_hydrolase_fold"/>
</dbReference>
<evidence type="ECO:0000313" key="2">
    <source>
        <dbReference type="EMBL" id="MDA0158886.1"/>
    </source>
</evidence>
<reference evidence="2" key="1">
    <citation type="submission" date="2022-10" db="EMBL/GenBank/DDBJ databases">
        <title>The WGS of Solirubrobacter ginsenosidimutans DSM 21036.</title>
        <authorList>
            <person name="Jiang Z."/>
        </authorList>
    </citation>
    <scope>NUCLEOTIDE SEQUENCE</scope>
    <source>
        <strain evidence="2">DSM 21036</strain>
    </source>
</reference>
<accession>A0A9X3MLS4</accession>
<dbReference type="GO" id="GO:0016757">
    <property type="term" value="F:glycosyltransferase activity"/>
    <property type="evidence" value="ECO:0007669"/>
    <property type="project" value="UniProtKB-KW"/>
</dbReference>
<name>A0A9X3MLS4_9ACTN</name>
<protein>
    <submittedName>
        <fullName evidence="2">Phosphoribosyltransferase family protein</fullName>
    </submittedName>
</protein>
<dbReference type="Pfam" id="PF00156">
    <property type="entry name" value="Pribosyltran"/>
    <property type="match status" value="1"/>
</dbReference>
<evidence type="ECO:0000313" key="3">
    <source>
        <dbReference type="Proteomes" id="UP001149140"/>
    </source>
</evidence>
<gene>
    <name evidence="2" type="ORF">OM076_01315</name>
</gene>
<dbReference type="InterPro" id="IPR029057">
    <property type="entry name" value="PRTase-like"/>
</dbReference>
<dbReference type="EMBL" id="JAPDOD010000001">
    <property type="protein sequence ID" value="MDA0158886.1"/>
    <property type="molecule type" value="Genomic_DNA"/>
</dbReference>
<evidence type="ECO:0000259" key="1">
    <source>
        <dbReference type="Pfam" id="PF00156"/>
    </source>
</evidence>
<dbReference type="SUPFAM" id="SSF53474">
    <property type="entry name" value="alpha/beta-Hydrolases"/>
    <property type="match status" value="1"/>
</dbReference>
<sequence length="392" mass="40511">MHDPPPAPAEHPFPNRRTAGLALAARLERLREDDPVILALEPGGVPVGAVAAEVLGAPFGVIAVARIGEPGRRVGAVAEGGPPLIDHRLARSYKLDVVALATAREEAENAVADRAARRTTPIPDLTGRTVVLVGDGIATGRAAAAAGYAARRRGAARVVAAAPVATADAIAYLGELLDEVICVRCAPLAASLLQWYDQPLLASAEDAAIPLPGGERAQDADGVLAIPEGVRGLTVLVPPVDLTVAEALAGAGFATLRLEHADGLGQAIERVRARPQARGLAMGFVGLGQAVEPVLAAGEQADALVVAGGHHEPDPDVLTSITAPTLLIAAGEDHIEQRWVRDARALLRRCETHTIVVPGATHGFPEPRALERVAHATQRWFGTHLASVDGAG</sequence>